<comment type="subcellular location">
    <subcellularLocation>
        <location evidence="1">Plastid</location>
        <location evidence="1">Chloroplast membrane</location>
        <topology evidence="1">Multi-pass membrane protein</topology>
    </subcellularLocation>
</comment>
<keyword evidence="9 16" id="KW-0863">Zinc-finger</keyword>
<comment type="similarity">
    <text evidence="2">Belongs to the UbiA prenyltransferase family.</text>
</comment>
<dbReference type="InterPro" id="IPR001293">
    <property type="entry name" value="Znf_TRAF"/>
</dbReference>
<dbReference type="Pfam" id="PF01040">
    <property type="entry name" value="UbiA"/>
    <property type="match status" value="1"/>
</dbReference>
<feature type="compositionally biased region" description="Basic and acidic residues" evidence="18">
    <location>
        <begin position="575"/>
        <end position="598"/>
    </location>
</feature>
<evidence type="ECO:0000313" key="21">
    <source>
        <dbReference type="EMBL" id="KAG5398809.1"/>
    </source>
</evidence>
<dbReference type="CDD" id="cd13960">
    <property type="entry name" value="PT_UbiA_HPT1"/>
    <property type="match status" value="1"/>
</dbReference>
<feature type="transmembrane region" description="Helical" evidence="19">
    <location>
        <begin position="920"/>
        <end position="941"/>
    </location>
</feature>
<dbReference type="PANTHER" id="PTHR43009">
    <property type="entry name" value="HOMOGENTISATE SOLANESYLTRANSFERASE, CHLOROPLASTIC"/>
    <property type="match status" value="1"/>
</dbReference>
<feature type="transmembrane region" description="Helical" evidence="19">
    <location>
        <begin position="783"/>
        <end position="801"/>
    </location>
</feature>
<dbReference type="NCBIfam" id="NF003106">
    <property type="entry name" value="PRK04027.1"/>
    <property type="match status" value="1"/>
</dbReference>
<dbReference type="InterPro" id="IPR000537">
    <property type="entry name" value="UbiA_prenyltransferase"/>
</dbReference>
<evidence type="ECO:0000256" key="6">
    <source>
        <dbReference type="ARBA" id="ARBA00022679"/>
    </source>
</evidence>
<comment type="similarity">
    <text evidence="3 17">Belongs to the universal ribosomal protein uS7 family.</text>
</comment>
<keyword evidence="10 16" id="KW-0862">Zinc</keyword>
<dbReference type="PROSITE" id="PS50145">
    <property type="entry name" value="ZF_TRAF"/>
    <property type="match status" value="1"/>
</dbReference>
<evidence type="ECO:0000256" key="9">
    <source>
        <dbReference type="ARBA" id="ARBA00022771"/>
    </source>
</evidence>
<dbReference type="EMBL" id="JADBGQ010000005">
    <property type="protein sequence ID" value="KAG5398809.1"/>
    <property type="molecule type" value="Genomic_DNA"/>
</dbReference>
<sequence length="1203" mass="133647">MDPPVSDPDKINNQKEAGPSFHCPLYDTQLVHKISLTFLPGLATACVDNTTGDIFKTPGSVAADVKQEMIEYLNHRSETFVADHILLSSSSEIEPSSHDPYDVVSDFVDDFATSKRNLFSRVSGWLLSERREDNIDDFAQEMEVSGFWLNDHIEGIAQTLLKNVDFKGLSHCEMKFQTQGELEEHVLTCGYRTMDCGNEGCNAVFCANQRESHDAVCPFKIIPCEQGCLESGGIMRREMDRHCITVCTMKLVNCAFRGVGCLDDVRQCEVQQHYLDSVGSHLMCVLKGIYKEASLDDLKPRAEEIQQLSTRLSEARNARALTNLVKEIDAKLGALVIKPKKEKKALEEAEIKGKPETVSEKIPEDDVIAKEADVVVDDAMVEEVVKKVSEAEIAENVDKEGELKAQKLLEMDEFIKEGEDSSAADLAERTETKAPEVVVMDEDKEEEKSPETRTNETRGVETEANDVIDEENHKEAKISDETESEAPSKIVMDKEENEERVETKQTRTYETRGVETEANDMIDEENNKETKISAETKSEALMDKKGNEEGAETKQTRTNETRGVETEANDVIGEENNRETKISDETKREAPSRIVMDKEENEEGAETINSSASASDEAEALSKSSEASGRVRVFVWLVASMELSISHSPCLRFSSSSPRFLAASSHHHHRPSLHLAGKLLSRPKDVGFTSLSSSCMRALVARALIENTHLIKWSLVLKALSGLLALICGNGYIVGINQIYDIGIDKVNKPYLPIAAGDLSVQSAWLLVIFFAVAGLTVVGVNFGPFITCLYSLGLFLGTIYSVPPFRMKRFPVAAFLIIATVRGFLLNFGVYHATRAALGLSFQWSAPVAFITSFVTLFALVIAITKDLPDVEGDRKFQISTLATKLGVRNIAFLGSGLLLVNYISAISLAFYMPQVFRGSLMIPAHMILASCLIFQTWVLEKANYTKEAIAGYYRFIWNLFYAEYLWSQNHSVHAFLVSHSAVTLTQRNRLTFSAMAAAVEIDAEIQQQLTNEVKLFNRWTYDDVSVTDISLVDYIGVQAAKHATFVPHTAGRYSVKRFRKAQCPIVERLTNSLMMHGRNNGKKLMAVRIIKHAMEIIHLLTDANPIQVIIDAIVNSGPREDATRIGSAGVVRRQAVDISPLRRVNQAIFLLTTGAREAAFRNIKTIAECLADELINAAKGSSNSYAIKKKDEIERVAKANR</sequence>
<feature type="zinc finger region" description="TRAF-type" evidence="16">
    <location>
        <begin position="212"/>
        <end position="271"/>
    </location>
</feature>
<accession>A0ABQ7MJ92</accession>
<evidence type="ECO:0000256" key="2">
    <source>
        <dbReference type="ARBA" id="ARBA00005985"/>
    </source>
</evidence>
<keyword evidence="13 19" id="KW-1133">Transmembrane helix</keyword>
<dbReference type="InterPro" id="IPR044502">
    <property type="entry name" value="AtHST-like"/>
</dbReference>
<keyword evidence="6" id="KW-0808">Transferase</keyword>
<dbReference type="Proteomes" id="UP000823674">
    <property type="component" value="Chromosome A05"/>
</dbReference>
<evidence type="ECO:0000256" key="11">
    <source>
        <dbReference type="ARBA" id="ARBA00022946"/>
    </source>
</evidence>
<dbReference type="SUPFAM" id="SSF47973">
    <property type="entry name" value="Ribosomal protein S7"/>
    <property type="match status" value="1"/>
</dbReference>
<evidence type="ECO:0000256" key="1">
    <source>
        <dbReference type="ARBA" id="ARBA00004508"/>
    </source>
</evidence>
<evidence type="ECO:0000256" key="12">
    <source>
        <dbReference type="ARBA" id="ARBA00022980"/>
    </source>
</evidence>
<dbReference type="PANTHER" id="PTHR43009:SF10">
    <property type="entry name" value="HOMOGENTISATE SOLANESYLTRANSFERASE, CHLOROPLASTIC"/>
    <property type="match status" value="1"/>
</dbReference>
<dbReference type="Gene3D" id="3.30.40.10">
    <property type="entry name" value="Zinc/RING finger domain, C3HC4 (zinc finger)"/>
    <property type="match status" value="1"/>
</dbReference>
<keyword evidence="4" id="KW-0150">Chloroplast</keyword>
<keyword evidence="14 19" id="KW-0472">Membrane</keyword>
<evidence type="ECO:0000256" key="14">
    <source>
        <dbReference type="ARBA" id="ARBA00023136"/>
    </source>
</evidence>
<keyword evidence="15 17" id="KW-0687">Ribonucleoprotein</keyword>
<evidence type="ECO:0000256" key="17">
    <source>
        <dbReference type="RuleBase" id="RU003619"/>
    </source>
</evidence>
<dbReference type="InterPro" id="IPR036823">
    <property type="entry name" value="Ribosomal_uS7_dom_sf"/>
</dbReference>
<gene>
    <name evidence="21" type="primary">A05p047560.1_BraROA</name>
    <name evidence="21" type="ORF">IGI04_020623</name>
</gene>
<feature type="compositionally biased region" description="Basic and acidic residues" evidence="18">
    <location>
        <begin position="470"/>
        <end position="480"/>
    </location>
</feature>
<feature type="transmembrane region" description="Helical" evidence="19">
    <location>
        <begin position="719"/>
        <end position="740"/>
    </location>
</feature>
<evidence type="ECO:0000259" key="20">
    <source>
        <dbReference type="PROSITE" id="PS50145"/>
    </source>
</evidence>
<feature type="transmembrane region" description="Helical" evidence="19">
    <location>
        <begin position="887"/>
        <end position="914"/>
    </location>
</feature>
<keyword evidence="12 17" id="KW-0689">Ribosomal protein</keyword>
<dbReference type="InterPro" id="IPR005716">
    <property type="entry name" value="Ribosomal_uS7_euk/arc"/>
</dbReference>
<keyword evidence="8 16" id="KW-0479">Metal-binding</keyword>
<evidence type="ECO:0000256" key="10">
    <source>
        <dbReference type="ARBA" id="ARBA00022833"/>
    </source>
</evidence>
<evidence type="ECO:0000256" key="13">
    <source>
        <dbReference type="ARBA" id="ARBA00022989"/>
    </source>
</evidence>
<dbReference type="PROSITE" id="PS00052">
    <property type="entry name" value="RIBOSOMAL_S7"/>
    <property type="match status" value="1"/>
</dbReference>
<dbReference type="InterPro" id="IPR023798">
    <property type="entry name" value="Ribosomal_uS7_dom"/>
</dbReference>
<evidence type="ECO:0000256" key="18">
    <source>
        <dbReference type="SAM" id="MobiDB-lite"/>
    </source>
</evidence>
<keyword evidence="5" id="KW-0934">Plastid</keyword>
<evidence type="ECO:0000256" key="19">
    <source>
        <dbReference type="SAM" id="Phobius"/>
    </source>
</evidence>
<dbReference type="NCBIfam" id="NF009525">
    <property type="entry name" value="PRK12887.1"/>
    <property type="match status" value="1"/>
</dbReference>
<feature type="transmembrane region" description="Helical" evidence="19">
    <location>
        <begin position="752"/>
        <end position="777"/>
    </location>
</feature>
<dbReference type="InterPro" id="IPR013083">
    <property type="entry name" value="Znf_RING/FYVE/PHD"/>
</dbReference>
<dbReference type="InterPro" id="IPR044878">
    <property type="entry name" value="UbiA_sf"/>
</dbReference>
<keyword evidence="22" id="KW-1185">Reference proteome</keyword>
<dbReference type="Gene3D" id="1.10.455.10">
    <property type="entry name" value="Ribosomal protein S7 domain"/>
    <property type="match status" value="1"/>
</dbReference>
<dbReference type="SUPFAM" id="SSF49599">
    <property type="entry name" value="TRAF domain-like"/>
    <property type="match status" value="1"/>
</dbReference>
<dbReference type="Pfam" id="PF00177">
    <property type="entry name" value="Ribosomal_S7"/>
    <property type="match status" value="1"/>
</dbReference>
<feature type="transmembrane region" description="Helical" evidence="19">
    <location>
        <begin position="845"/>
        <end position="866"/>
    </location>
</feature>
<dbReference type="Pfam" id="PF02176">
    <property type="entry name" value="zf-TRAF"/>
    <property type="match status" value="1"/>
</dbReference>
<comment type="caution">
    <text evidence="21">The sequence shown here is derived from an EMBL/GenBank/DDBJ whole genome shotgun (WGS) entry which is preliminary data.</text>
</comment>
<feature type="compositionally biased region" description="Low complexity" evidence="18">
    <location>
        <begin position="610"/>
        <end position="622"/>
    </location>
</feature>
<dbReference type="CDD" id="cd14867">
    <property type="entry name" value="uS7_Eukaryote"/>
    <property type="match status" value="1"/>
</dbReference>
<evidence type="ECO:0000256" key="4">
    <source>
        <dbReference type="ARBA" id="ARBA00022528"/>
    </source>
</evidence>
<feature type="region of interest" description="Disordered" evidence="18">
    <location>
        <begin position="419"/>
        <end position="622"/>
    </location>
</feature>
<feature type="compositionally biased region" description="Basic and acidic residues" evidence="18">
    <location>
        <begin position="446"/>
        <end position="461"/>
    </location>
</feature>
<dbReference type="NCBIfam" id="TIGR01028">
    <property type="entry name" value="uS7_euk_arch"/>
    <property type="match status" value="1"/>
</dbReference>
<keyword evidence="7 19" id="KW-0812">Transmembrane</keyword>
<proteinExistence type="inferred from homology"/>
<feature type="compositionally biased region" description="Basic and acidic residues" evidence="18">
    <location>
        <begin position="525"/>
        <end position="565"/>
    </location>
</feature>
<evidence type="ECO:0000256" key="16">
    <source>
        <dbReference type="PROSITE-ProRule" id="PRU00207"/>
    </source>
</evidence>
<organism evidence="21 22">
    <name type="scientific">Brassica rapa subsp. trilocularis</name>
    <dbReference type="NCBI Taxonomy" id="1813537"/>
    <lineage>
        <taxon>Eukaryota</taxon>
        <taxon>Viridiplantae</taxon>
        <taxon>Streptophyta</taxon>
        <taxon>Embryophyta</taxon>
        <taxon>Tracheophyta</taxon>
        <taxon>Spermatophyta</taxon>
        <taxon>Magnoliopsida</taxon>
        <taxon>eudicotyledons</taxon>
        <taxon>Gunneridae</taxon>
        <taxon>Pentapetalae</taxon>
        <taxon>rosids</taxon>
        <taxon>malvids</taxon>
        <taxon>Brassicales</taxon>
        <taxon>Brassicaceae</taxon>
        <taxon>Brassiceae</taxon>
        <taxon>Brassica</taxon>
    </lineage>
</organism>
<reference evidence="21 22" key="1">
    <citation type="submission" date="2021-03" db="EMBL/GenBank/DDBJ databases">
        <authorList>
            <person name="King G.J."/>
            <person name="Bancroft I."/>
            <person name="Baten A."/>
            <person name="Bloomfield J."/>
            <person name="Borpatragohain P."/>
            <person name="He Z."/>
            <person name="Irish N."/>
            <person name="Irwin J."/>
            <person name="Liu K."/>
            <person name="Mauleon R.P."/>
            <person name="Moore J."/>
            <person name="Morris R."/>
            <person name="Ostergaard L."/>
            <person name="Wang B."/>
            <person name="Wells R."/>
        </authorList>
    </citation>
    <scope>NUCLEOTIDE SEQUENCE [LARGE SCALE GENOMIC DNA]</scope>
    <source>
        <strain evidence="21">R-o-18</strain>
        <tissue evidence="21">Leaf</tissue>
    </source>
</reference>
<feature type="transmembrane region" description="Helical" evidence="19">
    <location>
        <begin position="813"/>
        <end position="833"/>
    </location>
</feature>
<feature type="compositionally biased region" description="Basic and acidic residues" evidence="18">
    <location>
        <begin position="500"/>
        <end position="515"/>
    </location>
</feature>
<evidence type="ECO:0000256" key="15">
    <source>
        <dbReference type="ARBA" id="ARBA00023274"/>
    </source>
</evidence>
<evidence type="ECO:0000256" key="7">
    <source>
        <dbReference type="ARBA" id="ARBA00022692"/>
    </source>
</evidence>
<evidence type="ECO:0000313" key="22">
    <source>
        <dbReference type="Proteomes" id="UP000823674"/>
    </source>
</evidence>
<name>A0ABQ7MJ92_BRACM</name>
<dbReference type="InterPro" id="IPR020606">
    <property type="entry name" value="Ribosomal_uS7_CS"/>
</dbReference>
<evidence type="ECO:0000256" key="3">
    <source>
        <dbReference type="ARBA" id="ARBA00007151"/>
    </source>
</evidence>
<keyword evidence="11" id="KW-0809">Transit peptide</keyword>
<feature type="domain" description="TRAF-type" evidence="20">
    <location>
        <begin position="212"/>
        <end position="271"/>
    </location>
</feature>
<protein>
    <recommendedName>
        <fullName evidence="20">TRAF-type domain-containing protein</fullName>
    </recommendedName>
</protein>
<evidence type="ECO:0000256" key="8">
    <source>
        <dbReference type="ARBA" id="ARBA00022723"/>
    </source>
</evidence>
<dbReference type="Gene3D" id="1.10.357.140">
    <property type="entry name" value="UbiA prenyltransferase"/>
    <property type="match status" value="1"/>
</dbReference>
<evidence type="ECO:0000256" key="5">
    <source>
        <dbReference type="ARBA" id="ARBA00022640"/>
    </source>
</evidence>